<feature type="domain" description="DUF3456" evidence="2">
    <location>
        <begin position="48"/>
        <end position="177"/>
    </location>
</feature>
<dbReference type="GO" id="GO:0005788">
    <property type="term" value="C:endoplasmic reticulum lumen"/>
    <property type="evidence" value="ECO:0007669"/>
    <property type="project" value="Ensembl"/>
</dbReference>
<dbReference type="OMA" id="QNWQDYG"/>
<feature type="signal peptide" evidence="1">
    <location>
        <begin position="1"/>
        <end position="21"/>
    </location>
</feature>
<evidence type="ECO:0000313" key="3">
    <source>
        <dbReference type="EMBL" id="EDL76270.1"/>
    </source>
</evidence>
<dbReference type="InterPro" id="IPR021852">
    <property type="entry name" value="DUF3456"/>
</dbReference>
<proteinExistence type="predicted"/>
<dbReference type="AlphaFoldDB" id="A6J2Y9"/>
<feature type="chain" id="PRO_5039925410" evidence="1">
    <location>
        <begin position="22"/>
        <end position="188"/>
    </location>
</feature>
<evidence type="ECO:0000313" key="4">
    <source>
        <dbReference type="Proteomes" id="UP000234681"/>
    </source>
</evidence>
<dbReference type="GO" id="GO:0046626">
    <property type="term" value="P:regulation of insulin receptor signaling pathway"/>
    <property type="evidence" value="ECO:0007669"/>
    <property type="project" value="Ensembl"/>
</dbReference>
<organism evidence="3 4">
    <name type="scientific">Rattus norvegicus</name>
    <name type="common">Rat</name>
    <dbReference type="NCBI Taxonomy" id="10116"/>
    <lineage>
        <taxon>Eukaryota</taxon>
        <taxon>Metazoa</taxon>
        <taxon>Chordata</taxon>
        <taxon>Craniata</taxon>
        <taxon>Vertebrata</taxon>
        <taxon>Euteleostomi</taxon>
        <taxon>Mammalia</taxon>
        <taxon>Eutheria</taxon>
        <taxon>Euarchontoglires</taxon>
        <taxon>Glires</taxon>
        <taxon>Rodentia</taxon>
        <taxon>Myomorpha</taxon>
        <taxon>Muroidea</taxon>
        <taxon>Muridae</taxon>
        <taxon>Murinae</taxon>
        <taxon>Rattus</taxon>
    </lineage>
</organism>
<dbReference type="PANTHER" id="PTHR15881">
    <property type="entry name" value="MARGINAL ZONE B- AND B1-CELL-SPECIFIC PROTEIN"/>
    <property type="match status" value="1"/>
</dbReference>
<dbReference type="OrthoDB" id="448621at2759"/>
<dbReference type="RGD" id="1310251">
    <property type="gene designation" value="Mzb1"/>
</dbReference>
<dbReference type="Proteomes" id="UP000234681">
    <property type="component" value="Chromosome 18"/>
</dbReference>
<reference evidence="4" key="1">
    <citation type="submission" date="2005-09" db="EMBL/GenBank/DDBJ databases">
        <authorList>
            <person name="Mural R.J."/>
            <person name="Li P.W."/>
            <person name="Adams M.D."/>
            <person name="Amanatides P.G."/>
            <person name="Baden-Tillson H."/>
            <person name="Barnstead M."/>
            <person name="Chin S.H."/>
            <person name="Dew I."/>
            <person name="Evans C.A."/>
            <person name="Ferriera S."/>
            <person name="Flanigan M."/>
            <person name="Fosler C."/>
            <person name="Glodek A."/>
            <person name="Gu Z."/>
            <person name="Holt R.A."/>
            <person name="Jennings D."/>
            <person name="Kraft C.L."/>
            <person name="Lu F."/>
            <person name="Nguyen T."/>
            <person name="Nusskern D.R."/>
            <person name="Pfannkoch C.M."/>
            <person name="Sitter C."/>
            <person name="Sutton G.G."/>
            <person name="Venter J.C."/>
            <person name="Wang Z."/>
            <person name="Woodage T."/>
            <person name="Zheng X.H."/>
            <person name="Zhong F."/>
        </authorList>
    </citation>
    <scope>NUCLEOTIDE SEQUENCE [LARGE SCALE GENOMIC DNA]</scope>
    <source>
        <strain>BN</strain>
        <strain evidence="4">Sprague-Dawley</strain>
    </source>
</reference>
<name>A6J2Y9_RAT</name>
<evidence type="ECO:0000259" key="2">
    <source>
        <dbReference type="Pfam" id="PF11938"/>
    </source>
</evidence>
<accession>A6J2Y9</accession>
<protein>
    <submittedName>
        <fullName evidence="3">Similar to RIKEN cDNA 2010001M09, isoform CRA_a</fullName>
    </submittedName>
</protein>
<dbReference type="GO" id="GO:0030888">
    <property type="term" value="P:regulation of B cell proliferation"/>
    <property type="evidence" value="ECO:0007669"/>
    <property type="project" value="Ensembl"/>
</dbReference>
<dbReference type="SMR" id="A6J2Y9"/>
<gene>
    <name evidence="5" type="primary">Mzb1</name>
    <name evidence="3" type="synonym">RGD1310251</name>
    <name evidence="3" type="ORF">rCG_49321</name>
</gene>
<dbReference type="PANTHER" id="PTHR15881:SF2">
    <property type="entry name" value="MARGINAL ZONE B- AND B1-CELL-SPECIFIC PROTEIN"/>
    <property type="match status" value="1"/>
</dbReference>
<dbReference type="GO" id="GO:0005576">
    <property type="term" value="C:extracellular region"/>
    <property type="evidence" value="ECO:0007669"/>
    <property type="project" value="Ensembl"/>
</dbReference>
<evidence type="ECO:0000256" key="1">
    <source>
        <dbReference type="SAM" id="SignalP"/>
    </source>
</evidence>
<dbReference type="GO" id="GO:0008284">
    <property type="term" value="P:positive regulation of cell population proliferation"/>
    <property type="evidence" value="ECO:0007669"/>
    <property type="project" value="Ensembl"/>
</dbReference>
<dbReference type="EMBL" id="CH473974">
    <property type="protein sequence ID" value="EDL76270.1"/>
    <property type="molecule type" value="Genomic_DNA"/>
</dbReference>
<dbReference type="GO" id="GO:0034663">
    <property type="term" value="C:endoplasmic reticulum chaperone complex"/>
    <property type="evidence" value="ECO:0007669"/>
    <property type="project" value="Ensembl"/>
</dbReference>
<dbReference type="KEGG" id="rno:291675"/>
<dbReference type="RefSeq" id="NP_001019411.1">
    <property type="nucleotide sequence ID" value="NM_001024240.1"/>
</dbReference>
<dbReference type="InterPro" id="IPR052682">
    <property type="entry name" value="MZB1"/>
</dbReference>
<keyword evidence="1" id="KW-0732">Signal</keyword>
<dbReference type="GeneID" id="291675"/>
<dbReference type="GO" id="GO:0033622">
    <property type="term" value="P:integrin activation"/>
    <property type="evidence" value="ECO:0007669"/>
    <property type="project" value="Ensembl"/>
</dbReference>
<sequence>MRLPLPLLLLFGCRAILGSFGDRVSLSATAPTLDDEEKYASHMPTHLRCDACRAVAYQMGQHLAKAEAKSHTPDSSGSQELSESTYTDVLDRTCSQNWQSYGVQEVNQMKRLMGPGLSKGPEPSISVMITGGPWPNRLSMTCFHYLGEFGEDQIYEAYRQGHETLEALLCGGTHGSCSQEIPAQREEL</sequence>
<evidence type="ECO:0000313" key="5">
    <source>
        <dbReference type="RGD" id="1310251"/>
    </source>
</evidence>
<dbReference type="Pfam" id="PF11938">
    <property type="entry name" value="DUF3456"/>
    <property type="match status" value="1"/>
</dbReference>
<dbReference type="GO" id="GO:0002639">
    <property type="term" value="P:positive regulation of immunoglobulin production"/>
    <property type="evidence" value="ECO:0007669"/>
    <property type="project" value="Ensembl"/>
</dbReference>
<dbReference type="CTD" id="51237"/>